<keyword evidence="1 2" id="KW-0175">Coiled coil</keyword>
<protein>
    <recommendedName>
        <fullName evidence="3">Cux N-terminal domain-containing protein</fullName>
    </recommendedName>
</protein>
<gene>
    <name evidence="4" type="ORF">GSOID_T00013894001</name>
</gene>
<dbReference type="GO" id="GO:0000981">
    <property type="term" value="F:DNA-binding transcription factor activity, RNA polymerase II-specific"/>
    <property type="evidence" value="ECO:0007669"/>
    <property type="project" value="TreeGrafter"/>
</dbReference>
<evidence type="ECO:0000313" key="5">
    <source>
        <dbReference type="Proteomes" id="UP000001307"/>
    </source>
</evidence>
<feature type="domain" description="Cux N-terminal" evidence="3">
    <location>
        <begin position="4"/>
        <end position="110"/>
    </location>
</feature>
<sequence length="579" mass="66234">MSVSIAAMAATWRNVKLPDLQAELDEKATDLAAKSSESDVSRKKLIGASKTFKKESPEDARKAAAPLLKLFQGEVDALSKRSKAAETAFLNTYKRIIELADPLPALEAAELNLKKLQKAKDIEVENQKLKDTINGYKKDFAEMKGHEITIQKLNHKIKELESENDNNVSQCIDEKEKELQSMFSEKERELLETQQMVAGKLGQTEQRAALTQQKLEQGYRFGSAPIRRLHRVDTLPFDMTFANRVILIVAEIKKSEDKYKSLYGLEQWKVLHDLVSEQYKIFQSTRQESIGKELNRNICQLLHGYSIDRIQLACAAAETMKNDFLPADLTEPGEQLAAELSIAPAQEIDSPEEQNSPDLFRKVFRNIKADSERLKARTNRVLQSTENYLPQESGVATIADESDSSDEVIPPGIAPVKKYIPFSDRESALGTDECYFGWAAFIYVPRINNGLIEHRKMMLVEYEFKDQSGNGLFIQSQESLDLQNQEEDTLYKRGMARLMKNNRVLRLPRRKIWDILPGGYDSMYRQKVEKYFNRGFKELSYTSFNRLIGSLSGKEKLRWEFAETSFNTAVNWAIEYYKK</sequence>
<reference evidence="4" key="1">
    <citation type="journal article" date="2010" name="Science">
        <title>Plasticity of animal genome architecture unmasked by rapid evolution of a pelagic tunicate.</title>
        <authorList>
            <person name="Denoeud F."/>
            <person name="Henriet S."/>
            <person name="Mungpakdee S."/>
            <person name="Aury J.M."/>
            <person name="Da Silva C."/>
            <person name="Brinkmann H."/>
            <person name="Mikhaleva J."/>
            <person name="Olsen L.C."/>
            <person name="Jubin C."/>
            <person name="Canestro C."/>
            <person name="Bouquet J.M."/>
            <person name="Danks G."/>
            <person name="Poulain J."/>
            <person name="Campsteijn C."/>
            <person name="Adamski M."/>
            <person name="Cross I."/>
            <person name="Yadetie F."/>
            <person name="Muffato M."/>
            <person name="Louis A."/>
            <person name="Butcher S."/>
            <person name="Tsagkogeorga G."/>
            <person name="Konrad A."/>
            <person name="Singh S."/>
            <person name="Jensen M.F."/>
            <person name="Cong E.H."/>
            <person name="Eikeseth-Otteraa H."/>
            <person name="Noel B."/>
            <person name="Anthouard V."/>
            <person name="Porcel B.M."/>
            <person name="Kachouri-Lafond R."/>
            <person name="Nishino A."/>
            <person name="Ugolini M."/>
            <person name="Chourrout P."/>
            <person name="Nishida H."/>
            <person name="Aasland R."/>
            <person name="Huzurbazar S."/>
            <person name="Westhof E."/>
            <person name="Delsuc F."/>
            <person name="Lehrach H."/>
            <person name="Reinhardt R."/>
            <person name="Weissenbach J."/>
            <person name="Roy S.W."/>
            <person name="Artiguenave F."/>
            <person name="Postlethwait J.H."/>
            <person name="Manak J.R."/>
            <person name="Thompson E.M."/>
            <person name="Jaillon O."/>
            <person name="Du Pasquier L."/>
            <person name="Boudinot P."/>
            <person name="Liberles D.A."/>
            <person name="Volff J.N."/>
            <person name="Philippe H."/>
            <person name="Lenhard B."/>
            <person name="Roest Crollius H."/>
            <person name="Wincker P."/>
            <person name="Chourrout D."/>
        </authorList>
    </citation>
    <scope>NUCLEOTIDE SEQUENCE [LARGE SCALE GENOMIC DNA]</scope>
</reference>
<dbReference type="GO" id="GO:0000977">
    <property type="term" value="F:RNA polymerase II transcription regulatory region sequence-specific DNA binding"/>
    <property type="evidence" value="ECO:0007669"/>
    <property type="project" value="TreeGrafter"/>
</dbReference>
<name>E4Y148_OIKDI</name>
<dbReference type="InterPro" id="IPR057476">
    <property type="entry name" value="Cux_N"/>
</dbReference>
<evidence type="ECO:0000313" key="4">
    <source>
        <dbReference type="EMBL" id="CBY15595.1"/>
    </source>
</evidence>
<accession>E4Y148</accession>
<dbReference type="Proteomes" id="UP000001307">
    <property type="component" value="Unassembled WGS sequence"/>
</dbReference>
<evidence type="ECO:0000256" key="1">
    <source>
        <dbReference type="ARBA" id="ARBA00023054"/>
    </source>
</evidence>
<evidence type="ECO:0000256" key="2">
    <source>
        <dbReference type="SAM" id="Coils"/>
    </source>
</evidence>
<evidence type="ECO:0000259" key="3">
    <source>
        <dbReference type="Pfam" id="PF25398"/>
    </source>
</evidence>
<dbReference type="Pfam" id="PF25398">
    <property type="entry name" value="CUX1_N"/>
    <property type="match status" value="1"/>
</dbReference>
<dbReference type="InParanoid" id="E4Y148"/>
<organism evidence="4">
    <name type="scientific">Oikopleura dioica</name>
    <name type="common">Tunicate</name>
    <dbReference type="NCBI Taxonomy" id="34765"/>
    <lineage>
        <taxon>Eukaryota</taxon>
        <taxon>Metazoa</taxon>
        <taxon>Chordata</taxon>
        <taxon>Tunicata</taxon>
        <taxon>Appendicularia</taxon>
        <taxon>Copelata</taxon>
        <taxon>Oikopleuridae</taxon>
        <taxon>Oikopleura</taxon>
    </lineage>
</organism>
<dbReference type="AlphaFoldDB" id="E4Y148"/>
<dbReference type="PANTHER" id="PTHR14043">
    <property type="entry name" value="CCAAT DISPLACEMENT PROTEIN-RELATED"/>
    <property type="match status" value="1"/>
</dbReference>
<keyword evidence="5" id="KW-1185">Reference proteome</keyword>
<feature type="coiled-coil region" evidence="2">
    <location>
        <begin position="106"/>
        <end position="192"/>
    </location>
</feature>
<dbReference type="GO" id="GO:0005634">
    <property type="term" value="C:nucleus"/>
    <property type="evidence" value="ECO:0007669"/>
    <property type="project" value="TreeGrafter"/>
</dbReference>
<dbReference type="OrthoDB" id="10257567at2759"/>
<dbReference type="PANTHER" id="PTHR14043:SF2">
    <property type="entry name" value="HOMEOBOX PROTEIN CUT"/>
    <property type="match status" value="1"/>
</dbReference>
<proteinExistence type="predicted"/>
<feature type="non-terminal residue" evidence="4">
    <location>
        <position position="579"/>
    </location>
</feature>
<dbReference type="EMBL" id="FN653568">
    <property type="protein sequence ID" value="CBY15595.1"/>
    <property type="molecule type" value="Genomic_DNA"/>
</dbReference>